<dbReference type="PANTHER" id="PTHR43003:SF5">
    <property type="entry name" value="DNA-3-METHYLADENINE GLYCOSYLASE"/>
    <property type="match status" value="1"/>
</dbReference>
<evidence type="ECO:0000313" key="6">
    <source>
        <dbReference type="Proteomes" id="UP000001882"/>
    </source>
</evidence>
<dbReference type="STRING" id="304371.MCP_2418"/>
<dbReference type="GO" id="GO:0043916">
    <property type="term" value="F:DNA-7-methylguanine glycosylase activity"/>
    <property type="evidence" value="ECO:0007669"/>
    <property type="project" value="TreeGrafter"/>
</dbReference>
<comment type="similarity">
    <text evidence="1">Belongs to the alkylbase DNA glycosidase AlkA family.</text>
</comment>
<dbReference type="PROSITE" id="PS00516">
    <property type="entry name" value="ALKYLBASE_DNA_GLYCOS"/>
    <property type="match status" value="1"/>
</dbReference>
<dbReference type="GO" id="GO:0005737">
    <property type="term" value="C:cytoplasm"/>
    <property type="evidence" value="ECO:0007669"/>
    <property type="project" value="TreeGrafter"/>
</dbReference>
<reference evidence="6" key="3">
    <citation type="journal article" date="2011" name="PLoS ONE">
        <title>Genome sequence of a mesophilic hydrogenotrophic methanogen Methanocella paludicola, the first cultivated representative of the order Methanocellales.</title>
        <authorList>
            <person name="Sakai S."/>
            <person name="Takaki Y."/>
            <person name="Shimamura S."/>
            <person name="Sekine M."/>
            <person name="Tajima T."/>
            <person name="Kosugi H."/>
            <person name="Ichikawa N."/>
            <person name="Tasumi E."/>
            <person name="Hiraki A.T."/>
            <person name="Shimizu A."/>
            <person name="Kato Y."/>
            <person name="Nishiko R."/>
            <person name="Mori K."/>
            <person name="Fujita N."/>
            <person name="Imachi H."/>
            <person name="Takai K."/>
        </authorList>
    </citation>
    <scope>NUCLEOTIDE SEQUENCE [LARGE SCALE GENOMIC DNA]</scope>
    <source>
        <strain evidence="6">DSM 17711 / JCM 13418 / NBRC 101707 / SANAE</strain>
    </source>
</reference>
<reference evidence="5 6" key="2">
    <citation type="journal article" date="2008" name="Int. J. Syst. Evol. Microbiol.">
        <title>Methanocella paludicola gen. nov., sp. nov., a methane-producing archaeon, the first isolate of the lineage 'Rice Cluster I', and proposal of the new archaeal order Methanocellales ord. nov.</title>
        <authorList>
            <person name="Sakai S."/>
            <person name="Imachi H."/>
            <person name="Hanada S."/>
            <person name="Ohashi A."/>
            <person name="Harada H."/>
            <person name="Kamagata Y."/>
        </authorList>
    </citation>
    <scope>NUCLEOTIDE SEQUENCE [LARGE SCALE GENOMIC DNA]</scope>
    <source>
        <strain evidence="6">DSM 17711 / JCM 13418 / NBRC 101707 / SANAE</strain>
    </source>
</reference>
<dbReference type="GO" id="GO:0006307">
    <property type="term" value="P:DNA alkylation repair"/>
    <property type="evidence" value="ECO:0007669"/>
    <property type="project" value="TreeGrafter"/>
</dbReference>
<dbReference type="InterPro" id="IPR000035">
    <property type="entry name" value="Alkylbase_DNA_glycsylse_CS"/>
</dbReference>
<evidence type="ECO:0000256" key="1">
    <source>
        <dbReference type="ARBA" id="ARBA00010817"/>
    </source>
</evidence>
<sequence length="303" mass="34345">MARLNIPLPAAFPFRLDLTVWALRRRKSNIIDRWDGRRYTRILLFKNAPVRISIVQDSPEKAPELSMSLEGDKESADRAREPMIRLVKEMLGLDLDLRPFYALTKNDVVIGGLVRQFCGVKPPRFPTIFEALLNAIACQQVSLDVGIILLDRLAERYGRAFDDEAAFPAPEGLASIPVEEIKKLGFSYQKARAIKELAAAIASGNASLERVYRMSDQEAIKYLSTLRGIGRWSAEYVLLRGLGRLDSFPADDIGARNNLQRLFHLDHKPGYGEIKELTSRWHPYEGLVYFHLLLNKLQLNGII</sequence>
<evidence type="ECO:0000313" key="5">
    <source>
        <dbReference type="EMBL" id="BAI62490.1"/>
    </source>
</evidence>
<dbReference type="InParanoid" id="D1Z1B8"/>
<keyword evidence="2" id="KW-0227">DNA damage</keyword>
<dbReference type="OrthoDB" id="8200at2157"/>
<dbReference type="GeneID" id="8682202"/>
<dbReference type="AlphaFoldDB" id="D1Z1B8"/>
<organism evidence="5 6">
    <name type="scientific">Methanocella paludicola (strain DSM 17711 / JCM 13418 / NBRC 101707 / SANAE)</name>
    <dbReference type="NCBI Taxonomy" id="304371"/>
    <lineage>
        <taxon>Archaea</taxon>
        <taxon>Methanobacteriati</taxon>
        <taxon>Methanobacteriota</taxon>
        <taxon>Stenosarchaea group</taxon>
        <taxon>Methanomicrobia</taxon>
        <taxon>Methanocellales</taxon>
        <taxon>Methanocellaceae</taxon>
        <taxon>Methanocella</taxon>
    </lineage>
</organism>
<feature type="domain" description="HhH-GPD" evidence="4">
    <location>
        <begin position="137"/>
        <end position="300"/>
    </location>
</feature>
<name>D1Z1B8_METPS</name>
<dbReference type="GO" id="GO:0006285">
    <property type="term" value="P:base-excision repair, AP site formation"/>
    <property type="evidence" value="ECO:0007669"/>
    <property type="project" value="TreeGrafter"/>
</dbReference>
<dbReference type="Gene3D" id="1.10.1670.10">
    <property type="entry name" value="Helix-hairpin-Helix base-excision DNA repair enzymes (C-terminal)"/>
    <property type="match status" value="1"/>
</dbReference>
<dbReference type="Proteomes" id="UP000001882">
    <property type="component" value="Chromosome"/>
</dbReference>
<keyword evidence="3" id="KW-0234">DNA repair</keyword>
<evidence type="ECO:0000256" key="2">
    <source>
        <dbReference type="ARBA" id="ARBA00022763"/>
    </source>
</evidence>
<accession>D1Z1B8</accession>
<dbReference type="GO" id="GO:0032993">
    <property type="term" value="C:protein-DNA complex"/>
    <property type="evidence" value="ECO:0007669"/>
    <property type="project" value="TreeGrafter"/>
</dbReference>
<dbReference type="CDD" id="cd00056">
    <property type="entry name" value="ENDO3c"/>
    <property type="match status" value="1"/>
</dbReference>
<proteinExistence type="inferred from homology"/>
<dbReference type="InterPro" id="IPR011257">
    <property type="entry name" value="DNA_glycosylase"/>
</dbReference>
<dbReference type="eggNOG" id="arCOG00464">
    <property type="taxonomic scope" value="Archaea"/>
</dbReference>
<dbReference type="SUPFAM" id="SSF48150">
    <property type="entry name" value="DNA-glycosylase"/>
    <property type="match status" value="1"/>
</dbReference>
<dbReference type="SMART" id="SM00478">
    <property type="entry name" value="ENDO3c"/>
    <property type="match status" value="1"/>
</dbReference>
<dbReference type="KEGG" id="mpd:MCP_2418"/>
<evidence type="ECO:0000259" key="4">
    <source>
        <dbReference type="SMART" id="SM00478"/>
    </source>
</evidence>
<keyword evidence="6" id="KW-1185">Reference proteome</keyword>
<evidence type="ECO:0000256" key="3">
    <source>
        <dbReference type="ARBA" id="ARBA00023204"/>
    </source>
</evidence>
<dbReference type="PANTHER" id="PTHR43003">
    <property type="entry name" value="DNA-3-METHYLADENINE GLYCOSYLASE"/>
    <property type="match status" value="1"/>
</dbReference>
<dbReference type="InterPro" id="IPR037046">
    <property type="entry name" value="AlkA_N_sf"/>
</dbReference>
<dbReference type="EMBL" id="AP011532">
    <property type="protein sequence ID" value="BAI62490.1"/>
    <property type="molecule type" value="Genomic_DNA"/>
</dbReference>
<dbReference type="InterPro" id="IPR023170">
    <property type="entry name" value="HhH_base_excis_C"/>
</dbReference>
<protein>
    <submittedName>
        <fullName evidence="5">DNA glycosidase</fullName>
    </submittedName>
</protein>
<dbReference type="Gene3D" id="3.30.310.20">
    <property type="entry name" value="DNA-3-methyladenine glycosylase AlkA, N-terminal domain"/>
    <property type="match status" value="1"/>
</dbReference>
<keyword evidence="5" id="KW-0326">Glycosidase</keyword>
<dbReference type="RefSeq" id="WP_012901164.1">
    <property type="nucleotide sequence ID" value="NC_013665.1"/>
</dbReference>
<dbReference type="InterPro" id="IPR051912">
    <property type="entry name" value="Alkylbase_DNA_Glycosylase/TA"/>
</dbReference>
<reference evidence="5 6" key="1">
    <citation type="journal article" date="2007" name="Appl. Environ. Microbiol.">
        <title>Isolation of key methanogens for global methane emission from rice paddy fields: a novel isolate affiliated with the clone cluster rice cluster I.</title>
        <authorList>
            <person name="Sakai S."/>
            <person name="Imachi H."/>
            <person name="Sekiguchi Y."/>
            <person name="Ohashi A."/>
            <person name="Harada H."/>
            <person name="Kamagata Y."/>
        </authorList>
    </citation>
    <scope>NUCLEOTIDE SEQUENCE [LARGE SCALE GENOMIC DNA]</scope>
    <source>
        <strain evidence="6">DSM 17711 / JCM 13418 / NBRC 101707 / SANAE</strain>
    </source>
</reference>
<dbReference type="GO" id="GO:0008725">
    <property type="term" value="F:DNA-3-methyladenine glycosylase activity"/>
    <property type="evidence" value="ECO:0007669"/>
    <property type="project" value="TreeGrafter"/>
</dbReference>
<dbReference type="InterPro" id="IPR003265">
    <property type="entry name" value="HhH-GPD_domain"/>
</dbReference>
<dbReference type="Gene3D" id="1.10.340.30">
    <property type="entry name" value="Hypothetical protein, domain 2"/>
    <property type="match status" value="1"/>
</dbReference>
<gene>
    <name evidence="5" type="ordered locus">MCP_2418</name>
</gene>
<dbReference type="GO" id="GO:0032131">
    <property type="term" value="F:alkylated DNA binding"/>
    <property type="evidence" value="ECO:0007669"/>
    <property type="project" value="TreeGrafter"/>
</dbReference>
<keyword evidence="5" id="KW-0378">Hydrolase</keyword>
<dbReference type="Pfam" id="PF00730">
    <property type="entry name" value="HhH-GPD"/>
    <property type="match status" value="1"/>
</dbReference>